<name>A0A656QFH8_9BURK</name>
<dbReference type="Proteomes" id="UP000027451">
    <property type="component" value="Unassembled WGS sequence"/>
</dbReference>
<gene>
    <name evidence="1" type="ORF">BG60_11085</name>
</gene>
<comment type="caution">
    <text evidence="1">The sequence shown here is derived from an EMBL/GenBank/DDBJ whole genome shotgun (WGS) entry which is preliminary data.</text>
</comment>
<dbReference type="EMBL" id="JFHD01000018">
    <property type="protein sequence ID" value="KDR28517.1"/>
    <property type="molecule type" value="Genomic_DNA"/>
</dbReference>
<evidence type="ECO:0000313" key="2">
    <source>
        <dbReference type="Proteomes" id="UP000027451"/>
    </source>
</evidence>
<proteinExistence type="predicted"/>
<accession>A0A656QFH8</accession>
<sequence>MFHTIGYKGHYIHLAYQDGVETIQTQIMYADGGFTLQRRNTYAGAQRAITRHVRAALAAANQ</sequence>
<dbReference type="RefSeq" id="WP_033535946.1">
    <property type="nucleotide sequence ID" value="NZ_JFHD01000018.1"/>
</dbReference>
<keyword evidence="2" id="KW-1185">Reference proteome</keyword>
<evidence type="ECO:0000313" key="1">
    <source>
        <dbReference type="EMBL" id="KDR28517.1"/>
    </source>
</evidence>
<protein>
    <submittedName>
        <fullName evidence="1">Uncharacterized protein</fullName>
    </submittedName>
</protein>
<dbReference type="AlphaFoldDB" id="A0A656QFH8"/>
<reference evidence="1 2" key="1">
    <citation type="submission" date="2014-03" db="EMBL/GenBank/DDBJ databases">
        <title>Draft Genome Sequences of Four Burkholderia Strains.</title>
        <authorList>
            <person name="Liu X.Y."/>
            <person name="Li C.X."/>
            <person name="Xu J.H."/>
        </authorList>
    </citation>
    <scope>NUCLEOTIDE SEQUENCE [LARGE SCALE GENOMIC DNA]</scope>
    <source>
        <strain evidence="1 2">OP-1</strain>
    </source>
</reference>
<organism evidence="1 2">
    <name type="scientific">Caballeronia zhejiangensis</name>
    <dbReference type="NCBI Taxonomy" id="871203"/>
    <lineage>
        <taxon>Bacteria</taxon>
        <taxon>Pseudomonadati</taxon>
        <taxon>Pseudomonadota</taxon>
        <taxon>Betaproteobacteria</taxon>
        <taxon>Burkholderiales</taxon>
        <taxon>Burkholderiaceae</taxon>
        <taxon>Caballeronia</taxon>
    </lineage>
</organism>
<dbReference type="OrthoDB" id="9113221at2"/>